<keyword evidence="5 10" id="KW-0067">ATP-binding</keyword>
<evidence type="ECO:0000256" key="8">
    <source>
        <dbReference type="SAM" id="MobiDB-lite"/>
    </source>
</evidence>
<dbReference type="SUPFAM" id="SSF50331">
    <property type="entry name" value="MOP-like"/>
    <property type="match status" value="1"/>
</dbReference>
<dbReference type="SMART" id="SM00382">
    <property type="entry name" value="AAA"/>
    <property type="match status" value="1"/>
</dbReference>
<reference evidence="10 11" key="1">
    <citation type="submission" date="2018-06" db="EMBL/GenBank/DDBJ databases">
        <title>Genomic Encyclopedia of Archaeal and Bacterial Type Strains, Phase II (KMG-II): from individual species to whole genera.</title>
        <authorList>
            <person name="Goeker M."/>
        </authorList>
    </citation>
    <scope>NUCLEOTIDE SEQUENCE [LARGE SCALE GENOMIC DNA]</scope>
    <source>
        <strain evidence="10 11">DSM 22009</strain>
    </source>
</reference>
<dbReference type="RefSeq" id="WP_111536876.1">
    <property type="nucleotide sequence ID" value="NZ_QKZL01000005.1"/>
</dbReference>
<dbReference type="InterPro" id="IPR003593">
    <property type="entry name" value="AAA+_ATPase"/>
</dbReference>
<dbReference type="InterPro" id="IPR047641">
    <property type="entry name" value="ABC_transpr_MalK/UgpC-like"/>
</dbReference>
<name>A0A2W7NAS5_9RHOB</name>
<protein>
    <submittedName>
        <fullName evidence="10">Iron(III) transport system ATP-binding protein</fullName>
    </submittedName>
</protein>
<evidence type="ECO:0000256" key="7">
    <source>
        <dbReference type="ARBA" id="ARBA00023136"/>
    </source>
</evidence>
<dbReference type="OrthoDB" id="9802264at2"/>
<dbReference type="Proteomes" id="UP000248916">
    <property type="component" value="Unassembled WGS sequence"/>
</dbReference>
<dbReference type="GO" id="GO:0016887">
    <property type="term" value="F:ATP hydrolysis activity"/>
    <property type="evidence" value="ECO:0007669"/>
    <property type="project" value="InterPro"/>
</dbReference>
<evidence type="ECO:0000256" key="1">
    <source>
        <dbReference type="ARBA" id="ARBA00005417"/>
    </source>
</evidence>
<comment type="similarity">
    <text evidence="1">Belongs to the ABC transporter superfamily.</text>
</comment>
<dbReference type="InterPro" id="IPR027417">
    <property type="entry name" value="P-loop_NTPase"/>
</dbReference>
<keyword evidence="11" id="KW-1185">Reference proteome</keyword>
<dbReference type="Gene3D" id="3.40.50.300">
    <property type="entry name" value="P-loop containing nucleotide triphosphate hydrolases"/>
    <property type="match status" value="1"/>
</dbReference>
<dbReference type="GO" id="GO:0055052">
    <property type="term" value="C:ATP-binding cassette (ABC) transporter complex, substrate-binding subunit-containing"/>
    <property type="evidence" value="ECO:0007669"/>
    <property type="project" value="TreeGrafter"/>
</dbReference>
<evidence type="ECO:0000313" key="10">
    <source>
        <dbReference type="EMBL" id="PZX17100.1"/>
    </source>
</evidence>
<dbReference type="EMBL" id="QKZL01000005">
    <property type="protein sequence ID" value="PZX17100.1"/>
    <property type="molecule type" value="Genomic_DNA"/>
</dbReference>
<dbReference type="GO" id="GO:0015697">
    <property type="term" value="P:quaternary ammonium group transport"/>
    <property type="evidence" value="ECO:0007669"/>
    <property type="project" value="UniProtKB-ARBA"/>
</dbReference>
<dbReference type="Pfam" id="PF00005">
    <property type="entry name" value="ABC_tran"/>
    <property type="match status" value="1"/>
</dbReference>
<comment type="caution">
    <text evidence="10">The sequence shown here is derived from an EMBL/GenBank/DDBJ whole genome shotgun (WGS) entry which is preliminary data.</text>
</comment>
<dbReference type="SUPFAM" id="SSF52540">
    <property type="entry name" value="P-loop containing nucleoside triphosphate hydrolases"/>
    <property type="match status" value="1"/>
</dbReference>
<evidence type="ECO:0000256" key="3">
    <source>
        <dbReference type="ARBA" id="ARBA00022475"/>
    </source>
</evidence>
<feature type="domain" description="ABC transporter" evidence="9">
    <location>
        <begin position="3"/>
        <end position="237"/>
    </location>
</feature>
<dbReference type="GO" id="GO:0005524">
    <property type="term" value="F:ATP binding"/>
    <property type="evidence" value="ECO:0007669"/>
    <property type="project" value="UniProtKB-KW"/>
</dbReference>
<keyword evidence="2" id="KW-0813">Transport</keyword>
<dbReference type="InterPro" id="IPR008995">
    <property type="entry name" value="Mo/tungstate-bd_C_term_dom"/>
</dbReference>
<feature type="region of interest" description="Disordered" evidence="8">
    <location>
        <begin position="342"/>
        <end position="362"/>
    </location>
</feature>
<dbReference type="InterPro" id="IPR003439">
    <property type="entry name" value="ABC_transporter-like_ATP-bd"/>
</dbReference>
<keyword evidence="6" id="KW-1278">Translocase</keyword>
<dbReference type="PROSITE" id="PS50893">
    <property type="entry name" value="ABC_TRANSPORTER_2"/>
    <property type="match status" value="1"/>
</dbReference>
<keyword evidence="7" id="KW-0472">Membrane</keyword>
<dbReference type="PROSITE" id="PS00211">
    <property type="entry name" value="ABC_TRANSPORTER_1"/>
    <property type="match status" value="1"/>
</dbReference>
<sequence>MAVSLTDLTKSFAAHRAVDGVSVDIADGEFFVVLGPSGCGKSTLLRLVAGLEIPDRGEVAVDGVPVSGPGLHVPPEKRGMGVVFQSYALWPHMDVRGNVAFPIESAGRSRRAARQEAEGHLATVALGDFADRRPAELSGGQRQRVALARCLAGGARTVLMDEPLANLDPHLRGAMEAEIAAFHARAGATTIFITHDQREAMALATRVAVMARGAFQQVAAPQELYERPETEEVARFIGRAAILDARVEGGAARIGGATVPVTARGALPDGPARLVIRPGDVRLGDGPLSGRLSHVFYRGGVWEAFAESDAFAEPVPVASATRLVPGEEMRFSITAAWALPSARGSEPPGHDARGQVPAEAVE</sequence>
<evidence type="ECO:0000256" key="6">
    <source>
        <dbReference type="ARBA" id="ARBA00022967"/>
    </source>
</evidence>
<dbReference type="FunFam" id="3.40.50.300:FF:000425">
    <property type="entry name" value="Probable ABC transporter, ATP-binding subunit"/>
    <property type="match status" value="1"/>
</dbReference>
<accession>A0A2W7NAS5</accession>
<evidence type="ECO:0000259" key="9">
    <source>
        <dbReference type="PROSITE" id="PS50893"/>
    </source>
</evidence>
<gene>
    <name evidence="10" type="ORF">LX81_01731</name>
</gene>
<evidence type="ECO:0000256" key="4">
    <source>
        <dbReference type="ARBA" id="ARBA00022741"/>
    </source>
</evidence>
<evidence type="ECO:0000313" key="11">
    <source>
        <dbReference type="Proteomes" id="UP000248916"/>
    </source>
</evidence>
<organism evidence="10 11">
    <name type="scientific">Palleronia aestuarii</name>
    <dbReference type="NCBI Taxonomy" id="568105"/>
    <lineage>
        <taxon>Bacteria</taxon>
        <taxon>Pseudomonadati</taxon>
        <taxon>Pseudomonadota</taxon>
        <taxon>Alphaproteobacteria</taxon>
        <taxon>Rhodobacterales</taxon>
        <taxon>Roseobacteraceae</taxon>
        <taxon>Palleronia</taxon>
    </lineage>
</organism>
<dbReference type="PANTHER" id="PTHR43875:SF15">
    <property type="entry name" value="TREHALOSE IMPORT ATP-BINDING PROTEIN SUGC"/>
    <property type="match status" value="1"/>
</dbReference>
<dbReference type="PANTHER" id="PTHR43875">
    <property type="entry name" value="MALTODEXTRIN IMPORT ATP-BINDING PROTEIN MSMX"/>
    <property type="match status" value="1"/>
</dbReference>
<dbReference type="InterPro" id="IPR017871">
    <property type="entry name" value="ABC_transporter-like_CS"/>
</dbReference>
<keyword evidence="4" id="KW-0547">Nucleotide-binding</keyword>
<evidence type="ECO:0000256" key="2">
    <source>
        <dbReference type="ARBA" id="ARBA00022448"/>
    </source>
</evidence>
<proteinExistence type="inferred from homology"/>
<evidence type="ECO:0000256" key="5">
    <source>
        <dbReference type="ARBA" id="ARBA00022840"/>
    </source>
</evidence>
<keyword evidence="3" id="KW-1003">Cell membrane</keyword>
<dbReference type="AlphaFoldDB" id="A0A2W7NAS5"/>